<evidence type="ECO:0000256" key="1">
    <source>
        <dbReference type="ARBA" id="ARBA00022679"/>
    </source>
</evidence>
<dbReference type="GO" id="GO:0016757">
    <property type="term" value="F:glycosyltransferase activity"/>
    <property type="evidence" value="ECO:0007669"/>
    <property type="project" value="InterPro"/>
</dbReference>
<name>A0A1M7Y4A3_9FIRM</name>
<dbReference type="FunFam" id="3.40.50.2000:FF:000119">
    <property type="entry name" value="Glycosyl transferase group 1"/>
    <property type="match status" value="1"/>
</dbReference>
<dbReference type="InterPro" id="IPR001296">
    <property type="entry name" value="Glyco_trans_1"/>
</dbReference>
<sequence length="391" mass="45391">MKISFYSQELIKKQKTGVGWTIYHILDNLSKIKNCDFKLDYFTNGYKKEQLNEIMRFEEKGFLLNSCNRFNDIIYRYLWNIIPIPYSFFFGEDSEITQFFNYYIPPGVKGKKVTVIYDMTFKVFPETVRKRTLFFLALNIKKACNRADKIITISEFSKNEIIKYLKVEPDKISIMPCGVDQNKFHNNYTIKEINEAKKKYGIEDEYFLYLGTLEPRKNVERLVKAYSLLKKEKFKIPKLVLAGKKGWLYNEIFNIIETEGINADIIFTDYVDENNVPLLMGGAKAFVFPSIYEGFGLPPLEAMACGTPVITSNVASLPEVVEGAALMVNPFSVDEIKEAMLHIMESDELANQLIEKGFNRVKKFTWENSTRVLLQIYQNLLNEVKSNENSI</sequence>
<dbReference type="GO" id="GO:0009103">
    <property type="term" value="P:lipopolysaccharide biosynthetic process"/>
    <property type="evidence" value="ECO:0007669"/>
    <property type="project" value="TreeGrafter"/>
</dbReference>
<dbReference type="PANTHER" id="PTHR46401">
    <property type="entry name" value="GLYCOSYLTRANSFERASE WBBK-RELATED"/>
    <property type="match status" value="1"/>
</dbReference>
<dbReference type="Pfam" id="PF13439">
    <property type="entry name" value="Glyco_transf_4"/>
    <property type="match status" value="1"/>
</dbReference>
<reference evidence="4 5" key="1">
    <citation type="submission" date="2016-12" db="EMBL/GenBank/DDBJ databases">
        <authorList>
            <person name="Song W.-J."/>
            <person name="Kurnit D.M."/>
        </authorList>
    </citation>
    <scope>NUCLEOTIDE SEQUENCE [LARGE SCALE GENOMIC DNA]</scope>
    <source>
        <strain evidence="4 5">DSM 12503</strain>
    </source>
</reference>
<feature type="domain" description="Glycosyltransferase subfamily 4-like N-terminal" evidence="3">
    <location>
        <begin position="135"/>
        <end position="181"/>
    </location>
</feature>
<evidence type="ECO:0000259" key="2">
    <source>
        <dbReference type="Pfam" id="PF00534"/>
    </source>
</evidence>
<dbReference type="RefSeq" id="WP_073588148.1">
    <property type="nucleotide sequence ID" value="NZ_FRFD01000004.1"/>
</dbReference>
<keyword evidence="5" id="KW-1185">Reference proteome</keyword>
<protein>
    <submittedName>
        <fullName evidence="4">Glycosyltransferase involved in cell wall bisynthesis</fullName>
    </submittedName>
</protein>
<evidence type="ECO:0000259" key="3">
    <source>
        <dbReference type="Pfam" id="PF13439"/>
    </source>
</evidence>
<dbReference type="EMBL" id="FRFD01000004">
    <property type="protein sequence ID" value="SHO47123.1"/>
    <property type="molecule type" value="Genomic_DNA"/>
</dbReference>
<dbReference type="CDD" id="cd03809">
    <property type="entry name" value="GT4_MtfB-like"/>
    <property type="match status" value="1"/>
</dbReference>
<proteinExistence type="predicted"/>
<dbReference type="PANTHER" id="PTHR46401:SF2">
    <property type="entry name" value="GLYCOSYLTRANSFERASE WBBK-RELATED"/>
    <property type="match status" value="1"/>
</dbReference>
<dbReference type="Proteomes" id="UP000184612">
    <property type="component" value="Unassembled WGS sequence"/>
</dbReference>
<keyword evidence="1 4" id="KW-0808">Transferase</keyword>
<dbReference type="InterPro" id="IPR028098">
    <property type="entry name" value="Glyco_trans_4-like_N"/>
</dbReference>
<gene>
    <name evidence="4" type="ORF">SAMN02745217_01427</name>
</gene>
<dbReference type="AlphaFoldDB" id="A0A1M7Y4A3"/>
<dbReference type="STRING" id="1121345.SAMN02745217_01427"/>
<feature type="domain" description="Glycosyl transferase family 1" evidence="2">
    <location>
        <begin position="194"/>
        <end position="359"/>
    </location>
</feature>
<accession>A0A1M7Y4A3</accession>
<dbReference type="SUPFAM" id="SSF53756">
    <property type="entry name" value="UDP-Glycosyltransferase/glycogen phosphorylase"/>
    <property type="match status" value="1"/>
</dbReference>
<dbReference type="OrthoDB" id="9797829at2"/>
<dbReference type="Pfam" id="PF00534">
    <property type="entry name" value="Glycos_transf_1"/>
    <property type="match status" value="1"/>
</dbReference>
<organism evidence="4 5">
    <name type="scientific">Anaerocolumna xylanovorans DSM 12503</name>
    <dbReference type="NCBI Taxonomy" id="1121345"/>
    <lineage>
        <taxon>Bacteria</taxon>
        <taxon>Bacillati</taxon>
        <taxon>Bacillota</taxon>
        <taxon>Clostridia</taxon>
        <taxon>Lachnospirales</taxon>
        <taxon>Lachnospiraceae</taxon>
        <taxon>Anaerocolumna</taxon>
    </lineage>
</organism>
<dbReference type="Gene3D" id="3.40.50.2000">
    <property type="entry name" value="Glycogen Phosphorylase B"/>
    <property type="match status" value="2"/>
</dbReference>
<evidence type="ECO:0000313" key="5">
    <source>
        <dbReference type="Proteomes" id="UP000184612"/>
    </source>
</evidence>
<evidence type="ECO:0000313" key="4">
    <source>
        <dbReference type="EMBL" id="SHO47123.1"/>
    </source>
</evidence>